<keyword evidence="9" id="KW-0472">Membrane</keyword>
<dbReference type="GO" id="GO:0015031">
    <property type="term" value="P:protein transport"/>
    <property type="evidence" value="ECO:0007669"/>
    <property type="project" value="UniProtKB-KW"/>
</dbReference>
<keyword evidence="6" id="KW-0812">Transmembrane</keyword>
<dbReference type="Proteomes" id="UP000269669">
    <property type="component" value="Unassembled WGS sequence"/>
</dbReference>
<protein>
    <submittedName>
        <fullName evidence="11">TonB family protein</fullName>
    </submittedName>
</protein>
<dbReference type="InterPro" id="IPR051045">
    <property type="entry name" value="TonB-dependent_transducer"/>
</dbReference>
<evidence type="ECO:0000256" key="9">
    <source>
        <dbReference type="ARBA" id="ARBA00023136"/>
    </source>
</evidence>
<dbReference type="SUPFAM" id="SSF74653">
    <property type="entry name" value="TolA/TonB C-terminal domain"/>
    <property type="match status" value="1"/>
</dbReference>
<evidence type="ECO:0000256" key="7">
    <source>
        <dbReference type="ARBA" id="ARBA00022927"/>
    </source>
</evidence>
<dbReference type="GO" id="GO:0055085">
    <property type="term" value="P:transmembrane transport"/>
    <property type="evidence" value="ECO:0007669"/>
    <property type="project" value="InterPro"/>
</dbReference>
<dbReference type="GO" id="GO:0030288">
    <property type="term" value="C:outer membrane-bounded periplasmic space"/>
    <property type="evidence" value="ECO:0007669"/>
    <property type="project" value="InterPro"/>
</dbReference>
<keyword evidence="5" id="KW-0997">Cell inner membrane</keyword>
<dbReference type="RefSeq" id="WP_260472668.1">
    <property type="nucleotide sequence ID" value="NZ_RSDW01000001.1"/>
</dbReference>
<evidence type="ECO:0000256" key="3">
    <source>
        <dbReference type="ARBA" id="ARBA00022448"/>
    </source>
</evidence>
<reference evidence="11 12" key="1">
    <citation type="submission" date="2018-12" db="EMBL/GenBank/DDBJ databases">
        <title>Sequencing of bacterial isolates from soil warming experiment in Harvard Forest, Massachusetts, USA.</title>
        <authorList>
            <person name="Deangelis K."/>
        </authorList>
    </citation>
    <scope>NUCLEOTIDE SEQUENCE [LARGE SCALE GENOMIC DNA]</scope>
    <source>
        <strain evidence="11 12">EB153</strain>
    </source>
</reference>
<keyword evidence="4" id="KW-1003">Cell membrane</keyword>
<dbReference type="Gene3D" id="3.30.1150.10">
    <property type="match status" value="1"/>
</dbReference>
<feature type="domain" description="TonB C-terminal" evidence="10">
    <location>
        <begin position="382"/>
        <end position="476"/>
    </location>
</feature>
<dbReference type="InterPro" id="IPR003538">
    <property type="entry name" value="TonB"/>
</dbReference>
<evidence type="ECO:0000256" key="8">
    <source>
        <dbReference type="ARBA" id="ARBA00022989"/>
    </source>
</evidence>
<dbReference type="PANTHER" id="PTHR33446:SF11">
    <property type="entry name" value="TONB3"/>
    <property type="match status" value="1"/>
</dbReference>
<evidence type="ECO:0000313" key="11">
    <source>
        <dbReference type="EMBL" id="RSL15343.1"/>
    </source>
</evidence>
<proteinExistence type="inferred from homology"/>
<keyword evidence="3" id="KW-0813">Transport</keyword>
<dbReference type="PANTHER" id="PTHR33446">
    <property type="entry name" value="PROTEIN TONB-RELATED"/>
    <property type="match status" value="1"/>
</dbReference>
<evidence type="ECO:0000256" key="5">
    <source>
        <dbReference type="ARBA" id="ARBA00022519"/>
    </source>
</evidence>
<comment type="caution">
    <text evidence="11">The sequence shown here is derived from an EMBL/GenBank/DDBJ whole genome shotgun (WGS) entry which is preliminary data.</text>
</comment>
<gene>
    <name evidence="11" type="ORF">EDE15_0829</name>
</gene>
<dbReference type="GO" id="GO:0031992">
    <property type="term" value="F:energy transducer activity"/>
    <property type="evidence" value="ECO:0007669"/>
    <property type="project" value="InterPro"/>
</dbReference>
<comment type="similarity">
    <text evidence="2">Belongs to the TonB family.</text>
</comment>
<keyword evidence="12" id="KW-1185">Reference proteome</keyword>
<sequence length="484" mass="51764">MKWSTAVSFLLFFVLFEIDTVMAQEPAFFSGGVAARYEEAPGYFHYVFPCKMPLGNAPHAGSAPSPTDTTPALCWPALMAQAQMVSGSAKSTVPVAGVFMVSASLVRFIPNDSKNTSLMPDAPSKETVFQYDAPHAVAALRTKEGTYGFAFQSICLGCTPGTSPIDTKKSTQLEGEYRDFKESLTQFDAVSRHINDIAARIRVGVTPKNQPTVSDPPEAMALFSDLNQRFAELCAEPAKSCVRNYAKYQACKSGSSSADCGDPPACSAFCTLTSEALRGLKAGICTSKLQDSGALIPDWSEAAKKMDVARETKGAIDQKAIQINAAPPGPSRDFMGKPIVPDKPCSVENGYAMAMTAHMVAKGRAHTSSINPTLVDGKLSVPFDMIGNRISGMTPEYPTVARAAHIEGAVVLQATISRQGAIENLRVLSGPQLLRQAALDAAKTWQYPPYSFKGEPIEVETQITVNFRLGGQGPGQQPENTSPN</sequence>
<dbReference type="GO" id="GO:0015891">
    <property type="term" value="P:siderophore transport"/>
    <property type="evidence" value="ECO:0007669"/>
    <property type="project" value="InterPro"/>
</dbReference>
<dbReference type="PROSITE" id="PS52015">
    <property type="entry name" value="TONB_CTD"/>
    <property type="match status" value="1"/>
</dbReference>
<dbReference type="Pfam" id="PF03544">
    <property type="entry name" value="TonB_C"/>
    <property type="match status" value="1"/>
</dbReference>
<name>A0A428MEQ7_9BACT</name>
<dbReference type="NCBIfam" id="TIGR01352">
    <property type="entry name" value="tonB_Cterm"/>
    <property type="match status" value="1"/>
</dbReference>
<dbReference type="InterPro" id="IPR006260">
    <property type="entry name" value="TonB/TolA_C"/>
</dbReference>
<organism evidence="11 12">
    <name type="scientific">Edaphobacter aggregans</name>
    <dbReference type="NCBI Taxonomy" id="570835"/>
    <lineage>
        <taxon>Bacteria</taxon>
        <taxon>Pseudomonadati</taxon>
        <taxon>Acidobacteriota</taxon>
        <taxon>Terriglobia</taxon>
        <taxon>Terriglobales</taxon>
        <taxon>Acidobacteriaceae</taxon>
        <taxon>Edaphobacter</taxon>
    </lineage>
</organism>
<evidence type="ECO:0000313" key="12">
    <source>
        <dbReference type="Proteomes" id="UP000269669"/>
    </source>
</evidence>
<evidence type="ECO:0000256" key="1">
    <source>
        <dbReference type="ARBA" id="ARBA00004383"/>
    </source>
</evidence>
<keyword evidence="8" id="KW-1133">Transmembrane helix</keyword>
<dbReference type="InterPro" id="IPR037682">
    <property type="entry name" value="TonB_C"/>
</dbReference>
<keyword evidence="7" id="KW-0653">Protein transport</keyword>
<dbReference type="AlphaFoldDB" id="A0A428MEQ7"/>
<evidence type="ECO:0000256" key="6">
    <source>
        <dbReference type="ARBA" id="ARBA00022692"/>
    </source>
</evidence>
<evidence type="ECO:0000256" key="4">
    <source>
        <dbReference type="ARBA" id="ARBA00022475"/>
    </source>
</evidence>
<accession>A0A428MEQ7</accession>
<comment type="subcellular location">
    <subcellularLocation>
        <location evidence="1">Cell inner membrane</location>
        <topology evidence="1">Single-pass membrane protein</topology>
        <orientation evidence="1">Periplasmic side</orientation>
    </subcellularLocation>
</comment>
<dbReference type="EMBL" id="RSDW01000001">
    <property type="protein sequence ID" value="RSL15343.1"/>
    <property type="molecule type" value="Genomic_DNA"/>
</dbReference>
<dbReference type="GO" id="GO:0098797">
    <property type="term" value="C:plasma membrane protein complex"/>
    <property type="evidence" value="ECO:0007669"/>
    <property type="project" value="TreeGrafter"/>
</dbReference>
<evidence type="ECO:0000259" key="10">
    <source>
        <dbReference type="PROSITE" id="PS52015"/>
    </source>
</evidence>
<dbReference type="PRINTS" id="PR01374">
    <property type="entry name" value="TONBPROTEIN"/>
</dbReference>
<evidence type="ECO:0000256" key="2">
    <source>
        <dbReference type="ARBA" id="ARBA00006555"/>
    </source>
</evidence>